<dbReference type="Gene3D" id="3.40.1390.30">
    <property type="entry name" value="NIF3 (NGG1p interacting factor 3)-like"/>
    <property type="match status" value="2"/>
</dbReference>
<comment type="similarity">
    <text evidence="1">Belongs to the GTP cyclohydrolase I type 2/NIF3 family.</text>
</comment>
<dbReference type="GO" id="GO:0046872">
    <property type="term" value="F:metal ion binding"/>
    <property type="evidence" value="ECO:0007669"/>
    <property type="project" value="UniProtKB-KW"/>
</dbReference>
<dbReference type="EMBL" id="JAQQAL010000010">
    <property type="protein sequence ID" value="MDC7225957.1"/>
    <property type="molecule type" value="Genomic_DNA"/>
</dbReference>
<protein>
    <submittedName>
        <fullName evidence="4">Nif3-like dinuclear metal center hexameric protein</fullName>
    </submittedName>
</protein>
<feature type="binding site" evidence="3">
    <location>
        <position position="252"/>
    </location>
    <ligand>
        <name>a divalent metal cation</name>
        <dbReference type="ChEBI" id="CHEBI:60240"/>
        <label>1</label>
    </ligand>
</feature>
<dbReference type="PANTHER" id="PTHR13799:SF14">
    <property type="entry name" value="GTP CYCLOHYDROLASE 1 TYPE 2 HOMOLOG"/>
    <property type="match status" value="1"/>
</dbReference>
<dbReference type="SUPFAM" id="SSF102705">
    <property type="entry name" value="NIF3 (NGG1p interacting factor 3)-like"/>
    <property type="match status" value="1"/>
</dbReference>
<accession>A0AAJ1IDR4</accession>
<gene>
    <name evidence="4" type="ORF">PQJ61_04245</name>
</gene>
<keyword evidence="2 3" id="KW-0479">Metal-binding</keyword>
<evidence type="ECO:0000313" key="5">
    <source>
        <dbReference type="Proteomes" id="UP001221217"/>
    </source>
</evidence>
<proteinExistence type="inferred from homology"/>
<name>A0AAJ1IDR4_9SPIO</name>
<feature type="binding site" evidence="3">
    <location>
        <position position="84"/>
    </location>
    <ligand>
        <name>a divalent metal cation</name>
        <dbReference type="ChEBI" id="CHEBI:60240"/>
        <label>1</label>
    </ligand>
</feature>
<evidence type="ECO:0000256" key="2">
    <source>
        <dbReference type="ARBA" id="ARBA00022723"/>
    </source>
</evidence>
<comment type="caution">
    <text evidence="4">The sequence shown here is derived from an EMBL/GenBank/DDBJ whole genome shotgun (WGS) entry which is preliminary data.</text>
</comment>
<dbReference type="Proteomes" id="UP001221217">
    <property type="component" value="Unassembled WGS sequence"/>
</dbReference>
<sequence>MEINEIVNKLDREFNIPKHSEDLVAWAVTDENKKFINPDFLNKKTALFSKNSVKIEKVYTVVFITEEIVNAISDEKDCLIITHHNFNYFEDERGLQPIRSELLEKLESSNNSIYVAHAPLDTHGKYGTSVSLANLCDIDVEEYFYDYFGAPTALIGTIKKQSFKDFSNLAKNRIERPFLTEVQNIEFVERIAVIAGGGDEPEILQYAYDKGCDTILSGTVEHRWAAPFIQESNKKFHELNETLKLNLIGGTHYATERPAMIKFIDFFKEIGVNFEFRDDFSLLNAE</sequence>
<dbReference type="PANTHER" id="PTHR13799">
    <property type="entry name" value="NGG1 INTERACTING FACTOR 3"/>
    <property type="match status" value="1"/>
</dbReference>
<dbReference type="InterPro" id="IPR002678">
    <property type="entry name" value="DUF34/NIF3"/>
</dbReference>
<feature type="binding site" evidence="3">
    <location>
        <position position="121"/>
    </location>
    <ligand>
        <name>a divalent metal cation</name>
        <dbReference type="ChEBI" id="CHEBI:60240"/>
        <label>1</label>
    </ligand>
</feature>
<dbReference type="Pfam" id="PF01784">
    <property type="entry name" value="DUF34_NIF3"/>
    <property type="match status" value="1"/>
</dbReference>
<reference evidence="4 5" key="1">
    <citation type="submission" date="2022-12" db="EMBL/GenBank/DDBJ databases">
        <title>Metagenome assembled genome from gulf of manar.</title>
        <authorList>
            <person name="Kohli P."/>
            <person name="Pk S."/>
            <person name="Venkata Ramana C."/>
            <person name="Sasikala C."/>
        </authorList>
    </citation>
    <scope>NUCLEOTIDE SEQUENCE [LARGE SCALE GENOMIC DNA]</scope>
    <source>
        <strain evidence="4">JB008</strain>
    </source>
</reference>
<evidence type="ECO:0000313" key="4">
    <source>
        <dbReference type="EMBL" id="MDC7225957.1"/>
    </source>
</evidence>
<dbReference type="AlphaFoldDB" id="A0AAJ1IDR4"/>
<organism evidence="4 5">
    <name type="scientific">Candidatus Thalassospirochaeta sargassi</name>
    <dbReference type="NCBI Taxonomy" id="3119039"/>
    <lineage>
        <taxon>Bacteria</taxon>
        <taxon>Pseudomonadati</taxon>
        <taxon>Spirochaetota</taxon>
        <taxon>Spirochaetia</taxon>
        <taxon>Spirochaetales</taxon>
        <taxon>Spirochaetaceae</taxon>
        <taxon>Candidatus Thalassospirochaeta</taxon>
    </lineage>
</organism>
<evidence type="ECO:0000256" key="3">
    <source>
        <dbReference type="PIRSR" id="PIRSR602678-1"/>
    </source>
</evidence>
<evidence type="ECO:0000256" key="1">
    <source>
        <dbReference type="ARBA" id="ARBA00006964"/>
    </source>
</evidence>
<feature type="binding site" evidence="3">
    <location>
        <position position="256"/>
    </location>
    <ligand>
        <name>a divalent metal cation</name>
        <dbReference type="ChEBI" id="CHEBI:60240"/>
        <label>1</label>
    </ligand>
</feature>
<dbReference type="InterPro" id="IPR036069">
    <property type="entry name" value="DUF34/NIF3_sf"/>
</dbReference>
<feature type="binding site" evidence="3">
    <location>
        <position position="83"/>
    </location>
    <ligand>
        <name>a divalent metal cation</name>
        <dbReference type="ChEBI" id="CHEBI:60240"/>
        <label>1</label>
    </ligand>
</feature>
<dbReference type="GO" id="GO:0005737">
    <property type="term" value="C:cytoplasm"/>
    <property type="evidence" value="ECO:0007669"/>
    <property type="project" value="TreeGrafter"/>
</dbReference>